<reference evidence="3" key="1">
    <citation type="submission" date="2021-12" db="EMBL/GenBank/DDBJ databases">
        <title>Curvularia clavata genome.</title>
        <authorList>
            <person name="Cao Y."/>
        </authorList>
    </citation>
    <scope>NUCLEOTIDE SEQUENCE</scope>
    <source>
        <strain evidence="3">Yc1106</strain>
    </source>
</reference>
<evidence type="ECO:0000313" key="4">
    <source>
        <dbReference type="Proteomes" id="UP001056012"/>
    </source>
</evidence>
<dbReference type="Gene3D" id="3.10.350.10">
    <property type="entry name" value="LysM domain"/>
    <property type="match status" value="3"/>
</dbReference>
<dbReference type="PROSITE" id="PS51782">
    <property type="entry name" value="LYSM"/>
    <property type="match status" value="3"/>
</dbReference>
<evidence type="ECO:0000256" key="1">
    <source>
        <dbReference type="SAM" id="SignalP"/>
    </source>
</evidence>
<sequence>MKFTLFAAATFLAATASAFPLVTREESCEGPYGELPCGSRDAQNYTVAAGDTLTTIADKFKSGACDIAKYNSISNPDLIFPNQTLVIPANCQSTPDNTSCLPKTPGGLQATGTQDCVKGLSVNPPEYEVIPGDTFTLIANNFDLKLDALKAANTDRFANFDSIFPGNKTSIPVCTGCSCTNQQYTVKSGDTFSAIATAAGITIGQIEAANPGQIPEQLQIGQVINRPLCSCVA</sequence>
<evidence type="ECO:0000259" key="2">
    <source>
        <dbReference type="PROSITE" id="PS51782"/>
    </source>
</evidence>
<feature type="chain" id="PRO_5040244067" evidence="1">
    <location>
        <begin position="19"/>
        <end position="233"/>
    </location>
</feature>
<feature type="signal peptide" evidence="1">
    <location>
        <begin position="1"/>
        <end position="18"/>
    </location>
</feature>
<dbReference type="SUPFAM" id="SSF54106">
    <property type="entry name" value="LysM domain"/>
    <property type="match status" value="3"/>
</dbReference>
<evidence type="ECO:0000313" key="3">
    <source>
        <dbReference type="EMBL" id="USP81879.1"/>
    </source>
</evidence>
<dbReference type="SMART" id="SM00257">
    <property type="entry name" value="LysM"/>
    <property type="match status" value="3"/>
</dbReference>
<dbReference type="EMBL" id="CP089280">
    <property type="protein sequence ID" value="USP81879.1"/>
    <property type="molecule type" value="Genomic_DNA"/>
</dbReference>
<accession>A0A9Q9DXG4</accession>
<gene>
    <name evidence="3" type="ORF">yc1106_09153</name>
</gene>
<dbReference type="CDD" id="cd00118">
    <property type="entry name" value="LysM"/>
    <property type="match status" value="3"/>
</dbReference>
<organism evidence="3 4">
    <name type="scientific">Curvularia clavata</name>
    <dbReference type="NCBI Taxonomy" id="95742"/>
    <lineage>
        <taxon>Eukaryota</taxon>
        <taxon>Fungi</taxon>
        <taxon>Dikarya</taxon>
        <taxon>Ascomycota</taxon>
        <taxon>Pezizomycotina</taxon>
        <taxon>Dothideomycetes</taxon>
        <taxon>Pleosporomycetidae</taxon>
        <taxon>Pleosporales</taxon>
        <taxon>Pleosporineae</taxon>
        <taxon>Pleosporaceae</taxon>
        <taxon>Curvularia</taxon>
    </lineage>
</organism>
<dbReference type="AlphaFoldDB" id="A0A9Q9DXG4"/>
<dbReference type="VEuPathDB" id="FungiDB:yc1106_09153"/>
<protein>
    <submittedName>
        <fullName evidence="3">Carbohydrate-binding module family 50 protein</fullName>
    </submittedName>
</protein>
<dbReference type="PANTHER" id="PTHR33734">
    <property type="entry name" value="LYSM DOMAIN-CONTAINING GPI-ANCHORED PROTEIN 2"/>
    <property type="match status" value="1"/>
</dbReference>
<keyword evidence="4" id="KW-1185">Reference proteome</keyword>
<dbReference type="InterPro" id="IPR036779">
    <property type="entry name" value="LysM_dom_sf"/>
</dbReference>
<feature type="domain" description="LysM" evidence="2">
    <location>
        <begin position="125"/>
        <end position="171"/>
    </location>
</feature>
<dbReference type="Pfam" id="PF01476">
    <property type="entry name" value="LysM"/>
    <property type="match status" value="3"/>
</dbReference>
<feature type="domain" description="LysM" evidence="2">
    <location>
        <begin position="182"/>
        <end position="226"/>
    </location>
</feature>
<dbReference type="InterPro" id="IPR018392">
    <property type="entry name" value="LysM"/>
</dbReference>
<dbReference type="PANTHER" id="PTHR33734:SF22">
    <property type="entry name" value="MEMBRANE-BOUND LYTIC MUREIN TRANSGLYCOSYLASE D"/>
    <property type="match status" value="1"/>
</dbReference>
<feature type="domain" description="LysM" evidence="2">
    <location>
        <begin position="43"/>
        <end position="87"/>
    </location>
</feature>
<name>A0A9Q9DXG4_CURCL</name>
<keyword evidence="1" id="KW-0732">Signal</keyword>
<dbReference type="OrthoDB" id="2107166at2759"/>
<proteinExistence type="predicted"/>
<dbReference type="Proteomes" id="UP001056012">
    <property type="component" value="Chromosome 7"/>
</dbReference>